<dbReference type="CDD" id="cd17358">
    <property type="entry name" value="MFS_GLUT6_8_Class3_like"/>
    <property type="match status" value="2"/>
</dbReference>
<dbReference type="PROSITE" id="PS50850">
    <property type="entry name" value="MFS"/>
    <property type="match status" value="2"/>
</dbReference>
<evidence type="ECO:0000256" key="3">
    <source>
        <dbReference type="ARBA" id="ARBA00022989"/>
    </source>
</evidence>
<comment type="subcellular location">
    <subcellularLocation>
        <location evidence="1">Membrane</location>
        <topology evidence="1">Multi-pass membrane protein</topology>
    </subcellularLocation>
</comment>
<dbReference type="Gene3D" id="1.20.1250.20">
    <property type="entry name" value="MFS general substrate transporter like domains"/>
    <property type="match status" value="2"/>
</dbReference>
<comment type="caution">
    <text evidence="7">The sequence shown here is derived from an EMBL/GenBank/DDBJ whole genome shotgun (WGS) entry which is preliminary data.</text>
</comment>
<feature type="domain" description="Major facilitator superfamily (MFS) profile" evidence="6">
    <location>
        <begin position="1"/>
        <end position="391"/>
    </location>
</feature>
<keyword evidence="4 5" id="KW-0472">Membrane</keyword>
<dbReference type="PANTHER" id="PTHR48021:SF1">
    <property type="entry name" value="GH07001P-RELATED"/>
    <property type="match status" value="1"/>
</dbReference>
<dbReference type="InterPro" id="IPR005828">
    <property type="entry name" value="MFS_sugar_transport-like"/>
</dbReference>
<proteinExistence type="predicted"/>
<dbReference type="InterPro" id="IPR036259">
    <property type="entry name" value="MFS_trans_sf"/>
</dbReference>
<feature type="transmembrane region" description="Helical" evidence="5">
    <location>
        <begin position="368"/>
        <end position="387"/>
    </location>
</feature>
<feature type="transmembrane region" description="Helical" evidence="5">
    <location>
        <begin position="422"/>
        <end position="448"/>
    </location>
</feature>
<feature type="transmembrane region" description="Helical" evidence="5">
    <location>
        <begin position="578"/>
        <end position="599"/>
    </location>
</feature>
<dbReference type="InterPro" id="IPR044775">
    <property type="entry name" value="MFS_ERD6/Tret1-like"/>
</dbReference>
<dbReference type="NCBIfam" id="TIGR00879">
    <property type="entry name" value="SP"/>
    <property type="match status" value="2"/>
</dbReference>
<dbReference type="InterPro" id="IPR050549">
    <property type="entry name" value="MFS_Trehalose_Transporter"/>
</dbReference>
<feature type="transmembrane region" description="Helical" evidence="5">
    <location>
        <begin position="812"/>
        <end position="831"/>
    </location>
</feature>
<feature type="transmembrane region" description="Helical" evidence="5">
    <location>
        <begin position="521"/>
        <end position="542"/>
    </location>
</feature>
<feature type="transmembrane region" description="Helical" evidence="5">
    <location>
        <begin position="775"/>
        <end position="800"/>
    </location>
</feature>
<dbReference type="PRINTS" id="PR00171">
    <property type="entry name" value="SUGRTRNSPORT"/>
</dbReference>
<evidence type="ECO:0000313" key="7">
    <source>
        <dbReference type="EMBL" id="CAH3155665.1"/>
    </source>
</evidence>
<evidence type="ECO:0000259" key="6">
    <source>
        <dbReference type="PROSITE" id="PS50850"/>
    </source>
</evidence>
<feature type="transmembrane region" description="Helical" evidence="5">
    <location>
        <begin position="20"/>
        <end position="37"/>
    </location>
</feature>
<feature type="transmembrane region" description="Helical" evidence="5">
    <location>
        <begin position="495"/>
        <end position="515"/>
    </location>
</feature>
<feature type="transmembrane region" description="Helical" evidence="5">
    <location>
        <begin position="723"/>
        <end position="743"/>
    </location>
</feature>
<name>A0ABN8Q244_9CNID</name>
<keyword evidence="3 5" id="KW-1133">Transmembrane helix</keyword>
<dbReference type="InterPro" id="IPR005829">
    <property type="entry name" value="Sugar_transporter_CS"/>
</dbReference>
<organism evidence="7 8">
    <name type="scientific">Porites lobata</name>
    <dbReference type="NCBI Taxonomy" id="104759"/>
    <lineage>
        <taxon>Eukaryota</taxon>
        <taxon>Metazoa</taxon>
        <taxon>Cnidaria</taxon>
        <taxon>Anthozoa</taxon>
        <taxon>Hexacorallia</taxon>
        <taxon>Scleractinia</taxon>
        <taxon>Fungiina</taxon>
        <taxon>Poritidae</taxon>
        <taxon>Porites</taxon>
    </lineage>
</organism>
<feature type="transmembrane region" description="Helical" evidence="5">
    <location>
        <begin position="223"/>
        <end position="243"/>
    </location>
</feature>
<feature type="transmembrane region" description="Helical" evidence="5">
    <location>
        <begin position="101"/>
        <end position="120"/>
    </location>
</feature>
<dbReference type="EMBL" id="CALNXK010000102">
    <property type="protein sequence ID" value="CAH3155665.1"/>
    <property type="molecule type" value="Genomic_DNA"/>
</dbReference>
<feature type="transmembrane region" description="Helical" evidence="5">
    <location>
        <begin position="298"/>
        <end position="325"/>
    </location>
</feature>
<feature type="transmembrane region" description="Helical" evidence="5">
    <location>
        <begin position="337"/>
        <end position="356"/>
    </location>
</feature>
<feature type="transmembrane region" description="Helical" evidence="5">
    <location>
        <begin position="554"/>
        <end position="572"/>
    </location>
</feature>
<feature type="transmembrane region" description="Helical" evidence="5">
    <location>
        <begin position="843"/>
        <end position="862"/>
    </location>
</feature>
<dbReference type="PROSITE" id="PS00216">
    <property type="entry name" value="SUGAR_TRANSPORT_1"/>
    <property type="match status" value="2"/>
</dbReference>
<gene>
    <name evidence="7" type="ORF">PLOB_00001278</name>
</gene>
<feature type="transmembrane region" description="Helical" evidence="5">
    <location>
        <begin position="468"/>
        <end position="488"/>
    </location>
</feature>
<feature type="transmembrane region" description="Helical" evidence="5">
    <location>
        <begin position="250"/>
        <end position="270"/>
    </location>
</feature>
<evidence type="ECO:0000256" key="1">
    <source>
        <dbReference type="ARBA" id="ARBA00004141"/>
    </source>
</evidence>
<reference evidence="7 8" key="1">
    <citation type="submission" date="2022-05" db="EMBL/GenBank/DDBJ databases">
        <authorList>
            <consortium name="Genoscope - CEA"/>
            <person name="William W."/>
        </authorList>
    </citation>
    <scope>NUCLEOTIDE SEQUENCE [LARGE SCALE GENOMIC DNA]</scope>
</reference>
<feature type="transmembrane region" description="Helical" evidence="5">
    <location>
        <begin position="43"/>
        <end position="65"/>
    </location>
</feature>
<evidence type="ECO:0000256" key="2">
    <source>
        <dbReference type="ARBA" id="ARBA00022692"/>
    </source>
</evidence>
<dbReference type="InterPro" id="IPR003663">
    <property type="entry name" value="Sugar/inositol_transpt"/>
</dbReference>
<dbReference type="Proteomes" id="UP001159405">
    <property type="component" value="Unassembled WGS sequence"/>
</dbReference>
<keyword evidence="8" id="KW-1185">Reference proteome</keyword>
<feature type="transmembrane region" description="Helical" evidence="5">
    <location>
        <begin position="77"/>
        <end position="95"/>
    </location>
</feature>
<evidence type="ECO:0000256" key="4">
    <source>
        <dbReference type="ARBA" id="ARBA00023136"/>
    </source>
</evidence>
<keyword evidence="2 5" id="KW-0812">Transmembrane</keyword>
<accession>A0ABN8Q244</accession>
<dbReference type="PROSITE" id="PS00217">
    <property type="entry name" value="SUGAR_TRANSPORT_2"/>
    <property type="match status" value="2"/>
</dbReference>
<feature type="domain" description="Major facilitator superfamily (MFS) profile" evidence="6">
    <location>
        <begin position="425"/>
        <end position="866"/>
    </location>
</feature>
<sequence>MIGSCIGGWLIDKFGRKGSILMSAVPFELGWLLISFAKNHAMLYAGRIITGLACGVVSLAVPVYIAEIAPARLRGALGASNQLAITFGLLLSFVLGVVCHWQWLALIGAILPVLLVILMFNMPETPRWSLGKNRRTETLNALLWLRGPEVDIVEELTAIESITFLFSEQQEKPSLREWLSPELAKPLILSIGLMFFQQFTGMNAVIFNAASIFSAAGFKNGKLVGITIGLVQFLGTCLACLIIERTGRRILLLISSITLAVSQLGLGLYFEIYIPPHDESQSSDALSSIIHSVEASKISWLSVFCLIFFNLGHALAWGPIPWLVMSEMFPLRARGPAGSISVLSNWLAAFIVTLTFNSLQSSLTVPGAYWFYAGWLLLGFVFVYILMPETKGKTLEEIEALFSSSHSVQADYKTGKERIGRAILATFIAALGPLSFGYCLGYSSSALIDLKKSNVDPAIRLNVNQGSWFSSLVTLGAIFGGPISGWAIDKFGRKGSILLCAVPFELGWLLISNAQNRAMLYAGRIITGLACGMISLAVPVYIAEISPARLRGMLGSVNQLAVTAGLLLSYVMGVVCHWKWLALIGAISPALLVVLMFAMPETPRWTLGKNRRSDALKFLLWLRGPDVDIEEECFAIEATLDCQEKPSLREWLSPVIAKPLIISVGLMFFQQFCGVNAVLFNAASIFSQAGFSDGKLVSIAIGLVQFIGTGLACLVMDRAGRRILLLIMAIGMSVTLVGLGFYFEVYIPKNETSSADAVSLVGSINHSVEASKISWLSILCLVLFNLFFALAWGPVPWLVMSEIFPLRARGPATSIATMANWLLAFLVTKMYDPMVAFLTIQGTYWFFGGCSFVGFIFVYFLMPETKGKTLEEIEALFDKGRHSYQRID</sequence>
<evidence type="ECO:0000256" key="5">
    <source>
        <dbReference type="SAM" id="Phobius"/>
    </source>
</evidence>
<evidence type="ECO:0000313" key="8">
    <source>
        <dbReference type="Proteomes" id="UP001159405"/>
    </source>
</evidence>
<dbReference type="Pfam" id="PF00083">
    <property type="entry name" value="Sugar_tr"/>
    <property type="match status" value="2"/>
</dbReference>
<feature type="transmembrane region" description="Helical" evidence="5">
    <location>
        <begin position="696"/>
        <end position="716"/>
    </location>
</feature>
<dbReference type="InterPro" id="IPR020846">
    <property type="entry name" value="MFS_dom"/>
</dbReference>
<dbReference type="PANTHER" id="PTHR48021">
    <property type="match status" value="1"/>
</dbReference>
<protein>
    <recommendedName>
        <fullName evidence="6">Major facilitator superfamily (MFS) profile domain-containing protein</fullName>
    </recommendedName>
</protein>
<feature type="transmembrane region" description="Helical" evidence="5">
    <location>
        <begin position="660"/>
        <end position="684"/>
    </location>
</feature>
<dbReference type="SUPFAM" id="SSF103473">
    <property type="entry name" value="MFS general substrate transporter"/>
    <property type="match status" value="2"/>
</dbReference>